<evidence type="ECO:0000256" key="1">
    <source>
        <dbReference type="ARBA" id="ARBA00001974"/>
    </source>
</evidence>
<evidence type="ECO:0000256" key="7">
    <source>
        <dbReference type="ARBA" id="ARBA00038878"/>
    </source>
</evidence>
<gene>
    <name evidence="10" type="ORF">PHATRDRAFT_41947</name>
</gene>
<keyword evidence="11" id="KW-1185">Reference proteome</keyword>
<feature type="domain" description="FAD dependent oxidoreductase" evidence="9">
    <location>
        <begin position="8"/>
        <end position="379"/>
    </location>
</feature>
<dbReference type="GO" id="GO:0047545">
    <property type="term" value="F:(S)-2-hydroxyglutarate dehydrogenase activity"/>
    <property type="evidence" value="ECO:0007669"/>
    <property type="project" value="UniProtKB-EC"/>
</dbReference>
<dbReference type="AlphaFoldDB" id="B7FXZ3"/>
<evidence type="ECO:0000313" key="10">
    <source>
        <dbReference type="EMBL" id="EEC48633.1"/>
    </source>
</evidence>
<reference evidence="10 11" key="1">
    <citation type="journal article" date="2008" name="Nature">
        <title>The Phaeodactylum genome reveals the evolutionary history of diatom genomes.</title>
        <authorList>
            <person name="Bowler C."/>
            <person name="Allen A.E."/>
            <person name="Badger J.H."/>
            <person name="Grimwood J."/>
            <person name="Jabbari K."/>
            <person name="Kuo A."/>
            <person name="Maheswari U."/>
            <person name="Martens C."/>
            <person name="Maumus F."/>
            <person name="Otillar R.P."/>
            <person name="Rayko E."/>
            <person name="Salamov A."/>
            <person name="Vandepoele K."/>
            <person name="Beszteri B."/>
            <person name="Gruber A."/>
            <person name="Heijde M."/>
            <person name="Katinka M."/>
            <person name="Mock T."/>
            <person name="Valentin K."/>
            <person name="Verret F."/>
            <person name="Berges J.A."/>
            <person name="Brownlee C."/>
            <person name="Cadoret J.P."/>
            <person name="Chiovitti A."/>
            <person name="Choi C.J."/>
            <person name="Coesel S."/>
            <person name="De Martino A."/>
            <person name="Detter J.C."/>
            <person name="Durkin C."/>
            <person name="Falciatore A."/>
            <person name="Fournet J."/>
            <person name="Haruta M."/>
            <person name="Huysman M.J."/>
            <person name="Jenkins B.D."/>
            <person name="Jiroutova K."/>
            <person name="Jorgensen R.E."/>
            <person name="Joubert Y."/>
            <person name="Kaplan A."/>
            <person name="Kroger N."/>
            <person name="Kroth P.G."/>
            <person name="La Roche J."/>
            <person name="Lindquist E."/>
            <person name="Lommer M."/>
            <person name="Martin-Jezequel V."/>
            <person name="Lopez P.J."/>
            <person name="Lucas S."/>
            <person name="Mangogna M."/>
            <person name="McGinnis K."/>
            <person name="Medlin L.K."/>
            <person name="Montsant A."/>
            <person name="Oudot-Le Secq M.P."/>
            <person name="Napoli C."/>
            <person name="Obornik M."/>
            <person name="Parker M.S."/>
            <person name="Petit J.L."/>
            <person name="Porcel B.M."/>
            <person name="Poulsen N."/>
            <person name="Robison M."/>
            <person name="Rychlewski L."/>
            <person name="Rynearson T.A."/>
            <person name="Schmutz J."/>
            <person name="Shapiro H."/>
            <person name="Siaut M."/>
            <person name="Stanley M."/>
            <person name="Sussman M.R."/>
            <person name="Taylor A.R."/>
            <person name="Vardi A."/>
            <person name="von Dassow P."/>
            <person name="Vyverman W."/>
            <person name="Willis A."/>
            <person name="Wyrwicz L.S."/>
            <person name="Rokhsar D.S."/>
            <person name="Weissenbach J."/>
            <person name="Armbrust E.V."/>
            <person name="Green B.R."/>
            <person name="Van de Peer Y."/>
            <person name="Grigoriev I.V."/>
        </authorList>
    </citation>
    <scope>NUCLEOTIDE SEQUENCE [LARGE SCALE GENOMIC DNA]</scope>
    <source>
        <strain evidence="10 11">CCAP 1055/1</strain>
    </source>
</reference>
<dbReference type="Gene3D" id="3.30.9.10">
    <property type="entry name" value="D-Amino Acid Oxidase, subunit A, domain 2"/>
    <property type="match status" value="1"/>
</dbReference>
<evidence type="ECO:0000256" key="3">
    <source>
        <dbReference type="ARBA" id="ARBA00022827"/>
    </source>
</evidence>
<evidence type="ECO:0000259" key="9">
    <source>
        <dbReference type="Pfam" id="PF01266"/>
    </source>
</evidence>
<evidence type="ECO:0000256" key="8">
    <source>
        <dbReference type="ARBA" id="ARBA00041137"/>
    </source>
</evidence>
<comment type="similarity">
    <text evidence="6">Belongs to the L2HGDH family.</text>
</comment>
<dbReference type="PANTHER" id="PTHR43104">
    <property type="entry name" value="L-2-HYDROXYGLUTARATE DEHYDROGENASE, MITOCHONDRIAL"/>
    <property type="match status" value="1"/>
</dbReference>
<proteinExistence type="inferred from homology"/>
<dbReference type="eggNOG" id="KOG2665">
    <property type="taxonomic scope" value="Eukaryota"/>
</dbReference>
<dbReference type="PaxDb" id="2850-Phatr41947"/>
<sequence>MTAMEKMDVAVIGAGVVGLAVARALSLTGREVLLLDRAPRIGSETSSRNSEVIHGGLYYPNASWKATMCVRGRHLLYNFCEQRNVAYQKIGKLIVATEQSQTREVLPNLYKNAKRNGVNDVALLSREDISILEPQVKSYGALWSPSTGIVDSHEFMLSILAEAEEYGTTLALHTNVANARIVDNRIHLYASGIWMDCNTVINCAGLWADQIARLLHSKSSSKWQPPRQFFARGTYFRLRGASPFHHLVYPLPDPEGGLGVHATLDLQGQVKFGPDVEWLDVDTDPDTLDWKADQGRAERFYASIRQYWPNLADNFLEPDYTGVRPKLEHPNLIVGDDLPFADFRIASPREHGIPGLYHLFGIESPGLTSAMALAEHIAQSLEC</sequence>
<dbReference type="InParanoid" id="B7FXZ3"/>
<dbReference type="STRING" id="556484.B7FXZ3"/>
<dbReference type="OrthoDB" id="498204at2759"/>
<evidence type="ECO:0000256" key="4">
    <source>
        <dbReference type="ARBA" id="ARBA00023002"/>
    </source>
</evidence>
<organism evidence="10 11">
    <name type="scientific">Phaeodactylum tricornutum (strain CCAP 1055/1)</name>
    <dbReference type="NCBI Taxonomy" id="556484"/>
    <lineage>
        <taxon>Eukaryota</taxon>
        <taxon>Sar</taxon>
        <taxon>Stramenopiles</taxon>
        <taxon>Ochrophyta</taxon>
        <taxon>Bacillariophyta</taxon>
        <taxon>Bacillariophyceae</taxon>
        <taxon>Bacillariophycidae</taxon>
        <taxon>Naviculales</taxon>
        <taxon>Phaeodactylaceae</taxon>
        <taxon>Phaeodactylum</taxon>
    </lineage>
</organism>
<dbReference type="PANTHER" id="PTHR43104:SF4">
    <property type="entry name" value="L-2-HYDROXYGLUTARATE DEHYDROGENASE, MITOCHONDRIAL"/>
    <property type="match status" value="1"/>
</dbReference>
<dbReference type="GeneID" id="7200602"/>
<evidence type="ECO:0000256" key="6">
    <source>
        <dbReference type="ARBA" id="ARBA00037941"/>
    </source>
</evidence>
<keyword evidence="2" id="KW-0285">Flavoprotein</keyword>
<evidence type="ECO:0000256" key="5">
    <source>
        <dbReference type="ARBA" id="ARBA00036066"/>
    </source>
</evidence>
<comment type="catalytic activity">
    <reaction evidence="5">
        <text>(S)-2-hydroxyglutarate + A = 2-oxoglutarate + AH2</text>
        <dbReference type="Rhea" id="RHEA:21252"/>
        <dbReference type="ChEBI" id="CHEBI:13193"/>
        <dbReference type="ChEBI" id="CHEBI:16782"/>
        <dbReference type="ChEBI" id="CHEBI:16810"/>
        <dbReference type="ChEBI" id="CHEBI:17499"/>
        <dbReference type="EC" id="1.1.99.2"/>
    </reaction>
</comment>
<evidence type="ECO:0000256" key="2">
    <source>
        <dbReference type="ARBA" id="ARBA00022630"/>
    </source>
</evidence>
<evidence type="ECO:0000313" key="11">
    <source>
        <dbReference type="Proteomes" id="UP000000759"/>
    </source>
</evidence>
<dbReference type="RefSeq" id="XP_002179647.1">
    <property type="nucleotide sequence ID" value="XM_002179611.1"/>
</dbReference>
<reference evidence="11" key="2">
    <citation type="submission" date="2008-08" db="EMBL/GenBank/DDBJ databases">
        <authorList>
            <consortium name="Diatom Consortium"/>
            <person name="Grigoriev I."/>
            <person name="Grimwood J."/>
            <person name="Kuo A."/>
            <person name="Otillar R.P."/>
            <person name="Salamov A."/>
            <person name="Detter J.C."/>
            <person name="Lindquist E."/>
            <person name="Shapiro H."/>
            <person name="Lucas S."/>
            <person name="Glavina del Rio T."/>
            <person name="Pitluck S."/>
            <person name="Rokhsar D."/>
            <person name="Bowler C."/>
        </authorList>
    </citation>
    <scope>GENOME REANNOTATION</scope>
    <source>
        <strain evidence="11">CCAP 1055/1</strain>
    </source>
</reference>
<dbReference type="InterPro" id="IPR036188">
    <property type="entry name" value="FAD/NAD-bd_sf"/>
</dbReference>
<accession>B7FXZ3</accession>
<dbReference type="InterPro" id="IPR006076">
    <property type="entry name" value="FAD-dep_OxRdtase"/>
</dbReference>
<dbReference type="HOGENOM" id="CLU_024775_1_1_1"/>
<keyword evidence="3" id="KW-0274">FAD</keyword>
<keyword evidence="4" id="KW-0560">Oxidoreductase</keyword>
<dbReference type="KEGG" id="pti:PHATRDRAFT_41947"/>
<dbReference type="Proteomes" id="UP000000759">
    <property type="component" value="Chromosome 7"/>
</dbReference>
<dbReference type="SUPFAM" id="SSF51905">
    <property type="entry name" value="FAD/NAD(P)-binding domain"/>
    <property type="match status" value="1"/>
</dbReference>
<dbReference type="EC" id="1.1.99.2" evidence="7"/>
<dbReference type="OMA" id="GVHFTRM"/>
<dbReference type="EMBL" id="CM000610">
    <property type="protein sequence ID" value="EEC48633.1"/>
    <property type="molecule type" value="Genomic_DNA"/>
</dbReference>
<comment type="cofactor">
    <cofactor evidence="1">
        <name>FAD</name>
        <dbReference type="ChEBI" id="CHEBI:57692"/>
    </cofactor>
</comment>
<dbReference type="Gene3D" id="3.50.50.60">
    <property type="entry name" value="FAD/NAD(P)-binding domain"/>
    <property type="match status" value="1"/>
</dbReference>
<dbReference type="Pfam" id="PF01266">
    <property type="entry name" value="DAO"/>
    <property type="match status" value="1"/>
</dbReference>
<name>B7FXZ3_PHATC</name>
<protein>
    <recommendedName>
        <fullName evidence="8">L-2-hydroxyglutarate dehydrogenase, mitochondrial</fullName>
        <ecNumber evidence="7">1.1.99.2</ecNumber>
    </recommendedName>
</protein>